<dbReference type="AlphaFoldDB" id="A0A0B1RWF3"/>
<protein>
    <submittedName>
        <fullName evidence="3">Zinc finger, C2H2 type</fullName>
    </submittedName>
</protein>
<dbReference type="PROSITE" id="PS00028">
    <property type="entry name" value="ZINC_FINGER_C2H2_1"/>
    <property type="match status" value="1"/>
</dbReference>
<dbReference type="SUPFAM" id="SSF57667">
    <property type="entry name" value="beta-beta-alpha zinc fingers"/>
    <property type="match status" value="1"/>
</dbReference>
<proteinExistence type="predicted"/>
<keyword evidence="1" id="KW-0862">Zinc</keyword>
<sequence length="124" mass="14449">MQKRDQAHVCSCGASFFRAAELRAHKDSCRKRGSFLCIVCDEVFTQRVQLDRHWNKKHFVNSQCCDCEWRASAPLRLAEHALEEHAKRICGCCGIENPEEDHVATEHWKRLAKSVALKKRDRKR</sequence>
<reference evidence="3 4" key="1">
    <citation type="submission" date="2014-03" db="EMBL/GenBank/DDBJ databases">
        <title>Draft genome of the hookworm Oesophagostomum dentatum.</title>
        <authorList>
            <person name="Mitreva M."/>
        </authorList>
    </citation>
    <scope>NUCLEOTIDE SEQUENCE [LARGE SCALE GENOMIC DNA]</scope>
    <source>
        <strain evidence="3 4">OD-Hann</strain>
    </source>
</reference>
<evidence type="ECO:0000256" key="1">
    <source>
        <dbReference type="PROSITE-ProRule" id="PRU00042"/>
    </source>
</evidence>
<accession>A0A0B1RWF3</accession>
<gene>
    <name evidence="3" type="ORF">OESDEN_23376</name>
</gene>
<dbReference type="OrthoDB" id="6020621at2759"/>
<dbReference type="InterPro" id="IPR013087">
    <property type="entry name" value="Znf_C2H2_type"/>
</dbReference>
<dbReference type="EMBL" id="KN611194">
    <property type="protein sequence ID" value="KHJ77004.1"/>
    <property type="molecule type" value="Genomic_DNA"/>
</dbReference>
<keyword evidence="4" id="KW-1185">Reference proteome</keyword>
<evidence type="ECO:0000313" key="4">
    <source>
        <dbReference type="Proteomes" id="UP000053660"/>
    </source>
</evidence>
<dbReference type="Gene3D" id="3.30.160.60">
    <property type="entry name" value="Classic Zinc Finger"/>
    <property type="match status" value="1"/>
</dbReference>
<evidence type="ECO:0000259" key="2">
    <source>
        <dbReference type="PROSITE" id="PS50157"/>
    </source>
</evidence>
<dbReference type="Proteomes" id="UP000053660">
    <property type="component" value="Unassembled WGS sequence"/>
</dbReference>
<dbReference type="InterPro" id="IPR036236">
    <property type="entry name" value="Znf_C2H2_sf"/>
</dbReference>
<evidence type="ECO:0000313" key="3">
    <source>
        <dbReference type="EMBL" id="KHJ77004.1"/>
    </source>
</evidence>
<name>A0A0B1RWF3_OESDE</name>
<keyword evidence="1" id="KW-0863">Zinc-finger</keyword>
<feature type="domain" description="C2H2-type" evidence="2">
    <location>
        <begin position="35"/>
        <end position="58"/>
    </location>
</feature>
<dbReference type="PROSITE" id="PS50157">
    <property type="entry name" value="ZINC_FINGER_C2H2_2"/>
    <property type="match status" value="1"/>
</dbReference>
<organism evidence="3 4">
    <name type="scientific">Oesophagostomum dentatum</name>
    <name type="common">Nodular worm</name>
    <dbReference type="NCBI Taxonomy" id="61180"/>
    <lineage>
        <taxon>Eukaryota</taxon>
        <taxon>Metazoa</taxon>
        <taxon>Ecdysozoa</taxon>
        <taxon>Nematoda</taxon>
        <taxon>Chromadorea</taxon>
        <taxon>Rhabditida</taxon>
        <taxon>Rhabditina</taxon>
        <taxon>Rhabditomorpha</taxon>
        <taxon>Strongyloidea</taxon>
        <taxon>Strongylidae</taxon>
        <taxon>Oesophagostomum</taxon>
    </lineage>
</organism>
<keyword evidence="1" id="KW-0479">Metal-binding</keyword>
<dbReference type="SMART" id="SM00355">
    <property type="entry name" value="ZnF_C2H2"/>
    <property type="match status" value="2"/>
</dbReference>
<dbReference type="GO" id="GO:0008270">
    <property type="term" value="F:zinc ion binding"/>
    <property type="evidence" value="ECO:0007669"/>
    <property type="project" value="UniProtKB-KW"/>
</dbReference>